<evidence type="ECO:0000313" key="8">
    <source>
        <dbReference type="EnsemblProtists" id="EOD07476"/>
    </source>
</evidence>
<dbReference type="KEGG" id="ehx:EMIHUDRAFT_453322"/>
<keyword evidence="9" id="KW-1185">Reference proteome</keyword>
<protein>
    <recommendedName>
        <fullName evidence="7">P-type ATPase A domain-containing protein</fullName>
    </recommendedName>
</protein>
<keyword evidence="3" id="KW-1133">Transmembrane helix</keyword>
<feature type="domain" description="P-type ATPase A" evidence="7">
    <location>
        <begin position="259"/>
        <end position="329"/>
    </location>
</feature>
<dbReference type="InterPro" id="IPR023214">
    <property type="entry name" value="HAD_sf"/>
</dbReference>
<feature type="region of interest" description="Disordered" evidence="5">
    <location>
        <begin position="88"/>
        <end position="107"/>
    </location>
</feature>
<comment type="subcellular location">
    <subcellularLocation>
        <location evidence="1">Membrane</location>
    </subcellularLocation>
</comment>
<dbReference type="InterPro" id="IPR008250">
    <property type="entry name" value="ATPase_P-typ_transduc_dom_A_sf"/>
</dbReference>
<feature type="compositionally biased region" description="Basic and acidic residues" evidence="5">
    <location>
        <begin position="812"/>
        <end position="822"/>
    </location>
</feature>
<dbReference type="GO" id="GO:0005886">
    <property type="term" value="C:plasma membrane"/>
    <property type="evidence" value="ECO:0007669"/>
    <property type="project" value="TreeGrafter"/>
</dbReference>
<organism evidence="8 9">
    <name type="scientific">Emiliania huxleyi (strain CCMP1516)</name>
    <dbReference type="NCBI Taxonomy" id="280463"/>
    <lineage>
        <taxon>Eukaryota</taxon>
        <taxon>Haptista</taxon>
        <taxon>Haptophyta</taxon>
        <taxon>Prymnesiophyceae</taxon>
        <taxon>Isochrysidales</taxon>
        <taxon>Noelaerhabdaceae</taxon>
        <taxon>Emiliania</taxon>
    </lineage>
</organism>
<dbReference type="Pfam" id="PF00122">
    <property type="entry name" value="E1-E2_ATPase"/>
    <property type="match status" value="1"/>
</dbReference>
<evidence type="ECO:0000256" key="6">
    <source>
        <dbReference type="SAM" id="SignalP"/>
    </source>
</evidence>
<dbReference type="SUPFAM" id="SSF81653">
    <property type="entry name" value="Calcium ATPase, transduction domain A"/>
    <property type="match status" value="1"/>
</dbReference>
<evidence type="ECO:0000313" key="9">
    <source>
        <dbReference type="Proteomes" id="UP000013827"/>
    </source>
</evidence>
<dbReference type="PaxDb" id="2903-EOD07476"/>
<evidence type="ECO:0000256" key="1">
    <source>
        <dbReference type="ARBA" id="ARBA00004370"/>
    </source>
</evidence>
<keyword evidence="2" id="KW-0812">Transmembrane</keyword>
<evidence type="ECO:0000259" key="7">
    <source>
        <dbReference type="Pfam" id="PF00122"/>
    </source>
</evidence>
<sequence length="822" mass="85844">MSESWQERAFRRASWGLMALLCASYLLQLTEPAERASAQATQHRLATFVADAEAHAAVPGLSRPERAQRLAGRFGGLLADWSSRFRGDDGDGGGDEDGALRAPLHRPPPRTLLGRLLRCCACLGAPGPKRTASSAPSRSVRGGGRLSLRAACAAVCSGLRSAALFPCLELEPNRVCNTRALAVKLPLRPPLVCALKFVASLLLYFSQPDDFFFLFVAFGQILETGSFRSCGPVAFFCFLFCTFEALAAYSQASHDTEINQRRCTVCLQGGETAELAWSAVERGCVVRLSAGESPPCDLLIRRVHGGGLRAREKDLTGESKPVNKMVPHQMAPPASAQHASVATRVLLVTLLLAFTYDNTLAIFATAAAWYASLGMQVNVWQAAVARLGEIATETASAAVLTDKTGTLTVNRMSTQAAARRLSTSDGCDSWAVFSARPPTAPLPESARRGSGRAGVERDGGGGIGLLPPVPFPPKGEPLHDAEGDAAAGAALDMALAWSATTGELPGVEIGEAEEASFLERHPGTLLRNVTDGQGGARIVFTLPTRGGQALRSGAPGGGDVRIDVSALEATPLLPPPPPVSGVGEYLQRGGGDEVHAMHVRLLLPLDLKLRAKGALARTGSLDSGAPSPGRGESGGFLGLWGGSSSRASSRADADGGCTLVAQGAGSFFRAVHPPNSGIIDLLEGGSASASGVLYRCFDWRGSVRIWWHGERRLSAAEGDALVSEYVSAPSEEARAAVLSRAYRGLASAMEDPYQEAVPEAIAALRAEGYRLMMVTGDSDAAAENIAYATGLAVRPGTRPTAPAAPPAGSEADVERGEAAAAG</sequence>
<dbReference type="Gene3D" id="3.40.50.1000">
    <property type="entry name" value="HAD superfamily/HAD-like"/>
    <property type="match status" value="1"/>
</dbReference>
<dbReference type="InterPro" id="IPR059000">
    <property type="entry name" value="ATPase_P-type_domA"/>
</dbReference>
<dbReference type="GO" id="GO:0140326">
    <property type="term" value="F:ATPase-coupled intramembrane lipid transporter activity"/>
    <property type="evidence" value="ECO:0007669"/>
    <property type="project" value="TreeGrafter"/>
</dbReference>
<dbReference type="EnsemblProtists" id="EOD07476">
    <property type="protein sequence ID" value="EOD07476"/>
    <property type="gene ID" value="EMIHUDRAFT_453322"/>
</dbReference>
<dbReference type="GeneID" id="17253637"/>
<dbReference type="InterPro" id="IPR036412">
    <property type="entry name" value="HAD-like_sf"/>
</dbReference>
<accession>A0A0D3I891</accession>
<evidence type="ECO:0000256" key="2">
    <source>
        <dbReference type="ARBA" id="ARBA00022692"/>
    </source>
</evidence>
<dbReference type="SUPFAM" id="SSF56784">
    <property type="entry name" value="HAD-like"/>
    <property type="match status" value="1"/>
</dbReference>
<dbReference type="Gene3D" id="2.70.150.10">
    <property type="entry name" value="Calcium-transporting ATPase, cytoplasmic transduction domain A"/>
    <property type="match status" value="1"/>
</dbReference>
<dbReference type="Proteomes" id="UP000013827">
    <property type="component" value="Unassembled WGS sequence"/>
</dbReference>
<evidence type="ECO:0000256" key="5">
    <source>
        <dbReference type="SAM" id="MobiDB-lite"/>
    </source>
</evidence>
<dbReference type="PROSITE" id="PS00154">
    <property type="entry name" value="ATPASE_E1_E2"/>
    <property type="match status" value="1"/>
</dbReference>
<dbReference type="InterPro" id="IPR018303">
    <property type="entry name" value="ATPase_P-typ_P_site"/>
</dbReference>
<dbReference type="PANTHER" id="PTHR24092">
    <property type="entry name" value="PROBABLE PHOSPHOLIPID-TRANSPORTING ATPASE"/>
    <property type="match status" value="1"/>
</dbReference>
<dbReference type="HOGENOM" id="CLU_344404_0_0_1"/>
<keyword evidence="4" id="KW-0472">Membrane</keyword>
<feature type="chain" id="PRO_5044290961" description="P-type ATPase A domain-containing protein" evidence="6">
    <location>
        <begin position="33"/>
        <end position="822"/>
    </location>
</feature>
<feature type="region of interest" description="Disordered" evidence="5">
    <location>
        <begin position="438"/>
        <end position="466"/>
    </location>
</feature>
<dbReference type="AlphaFoldDB" id="A0A0D3I891"/>
<dbReference type="RefSeq" id="XP_005759905.1">
    <property type="nucleotide sequence ID" value="XM_005759848.1"/>
</dbReference>
<evidence type="ECO:0000256" key="4">
    <source>
        <dbReference type="ARBA" id="ARBA00023136"/>
    </source>
</evidence>
<keyword evidence="6" id="KW-0732">Signal</keyword>
<evidence type="ECO:0000256" key="3">
    <source>
        <dbReference type="ARBA" id="ARBA00022989"/>
    </source>
</evidence>
<dbReference type="GO" id="GO:0045332">
    <property type="term" value="P:phospholipid translocation"/>
    <property type="evidence" value="ECO:0007669"/>
    <property type="project" value="TreeGrafter"/>
</dbReference>
<reference evidence="8" key="2">
    <citation type="submission" date="2024-10" db="UniProtKB">
        <authorList>
            <consortium name="EnsemblProtists"/>
        </authorList>
    </citation>
    <scope>IDENTIFICATION</scope>
</reference>
<feature type="signal peptide" evidence="6">
    <location>
        <begin position="1"/>
        <end position="32"/>
    </location>
</feature>
<feature type="region of interest" description="Disordered" evidence="5">
    <location>
        <begin position="795"/>
        <end position="822"/>
    </location>
</feature>
<name>A0A0D3I891_EMIH1</name>
<reference evidence="9" key="1">
    <citation type="journal article" date="2013" name="Nature">
        <title>Pan genome of the phytoplankton Emiliania underpins its global distribution.</title>
        <authorList>
            <person name="Read B.A."/>
            <person name="Kegel J."/>
            <person name="Klute M.J."/>
            <person name="Kuo A."/>
            <person name="Lefebvre S.C."/>
            <person name="Maumus F."/>
            <person name="Mayer C."/>
            <person name="Miller J."/>
            <person name="Monier A."/>
            <person name="Salamov A."/>
            <person name="Young J."/>
            <person name="Aguilar M."/>
            <person name="Claverie J.M."/>
            <person name="Frickenhaus S."/>
            <person name="Gonzalez K."/>
            <person name="Herman E.K."/>
            <person name="Lin Y.C."/>
            <person name="Napier J."/>
            <person name="Ogata H."/>
            <person name="Sarno A.F."/>
            <person name="Shmutz J."/>
            <person name="Schroeder D."/>
            <person name="de Vargas C."/>
            <person name="Verret F."/>
            <person name="von Dassow P."/>
            <person name="Valentin K."/>
            <person name="Van de Peer Y."/>
            <person name="Wheeler G."/>
            <person name="Dacks J.B."/>
            <person name="Delwiche C.F."/>
            <person name="Dyhrman S.T."/>
            <person name="Glockner G."/>
            <person name="John U."/>
            <person name="Richards T."/>
            <person name="Worden A.Z."/>
            <person name="Zhang X."/>
            <person name="Grigoriev I.V."/>
            <person name="Allen A.E."/>
            <person name="Bidle K."/>
            <person name="Borodovsky M."/>
            <person name="Bowler C."/>
            <person name="Brownlee C."/>
            <person name="Cock J.M."/>
            <person name="Elias M."/>
            <person name="Gladyshev V.N."/>
            <person name="Groth M."/>
            <person name="Guda C."/>
            <person name="Hadaegh A."/>
            <person name="Iglesias-Rodriguez M.D."/>
            <person name="Jenkins J."/>
            <person name="Jones B.M."/>
            <person name="Lawson T."/>
            <person name="Leese F."/>
            <person name="Lindquist E."/>
            <person name="Lobanov A."/>
            <person name="Lomsadze A."/>
            <person name="Malik S.B."/>
            <person name="Marsh M.E."/>
            <person name="Mackinder L."/>
            <person name="Mock T."/>
            <person name="Mueller-Roeber B."/>
            <person name="Pagarete A."/>
            <person name="Parker M."/>
            <person name="Probert I."/>
            <person name="Quesneville H."/>
            <person name="Raines C."/>
            <person name="Rensing S.A."/>
            <person name="Riano-Pachon D.M."/>
            <person name="Richier S."/>
            <person name="Rokitta S."/>
            <person name="Shiraiwa Y."/>
            <person name="Soanes D.M."/>
            <person name="van der Giezen M."/>
            <person name="Wahlund T.M."/>
            <person name="Williams B."/>
            <person name="Wilson W."/>
            <person name="Wolfe G."/>
            <person name="Wurch L.L."/>
        </authorList>
    </citation>
    <scope>NUCLEOTIDE SEQUENCE</scope>
</reference>
<proteinExistence type="predicted"/>